<name>A0A494G9V8_SOLLC</name>
<dbReference type="AlphaFoldDB" id="A0A494G9V8"/>
<dbReference type="EnsemblPlants" id="Solyc00g117650.1.1">
    <property type="protein sequence ID" value="Solyc00g117650.1.1.1.CDS"/>
    <property type="gene ID" value="Solyc00g117650.1"/>
</dbReference>
<organism evidence="1">
    <name type="scientific">Solanum lycopersicum</name>
    <name type="common">Tomato</name>
    <name type="synonym">Lycopersicon esculentum</name>
    <dbReference type="NCBI Taxonomy" id="4081"/>
    <lineage>
        <taxon>Eukaryota</taxon>
        <taxon>Viridiplantae</taxon>
        <taxon>Streptophyta</taxon>
        <taxon>Embryophyta</taxon>
        <taxon>Tracheophyta</taxon>
        <taxon>Spermatophyta</taxon>
        <taxon>Magnoliopsida</taxon>
        <taxon>eudicotyledons</taxon>
        <taxon>Gunneridae</taxon>
        <taxon>Pentapetalae</taxon>
        <taxon>asterids</taxon>
        <taxon>lamiids</taxon>
        <taxon>Solanales</taxon>
        <taxon>Solanaceae</taxon>
        <taxon>Solanoideae</taxon>
        <taxon>Solaneae</taxon>
        <taxon>Solanum</taxon>
        <taxon>Solanum subgen. Lycopersicon</taxon>
    </lineage>
</organism>
<protein>
    <submittedName>
        <fullName evidence="1">Uncharacterized protein</fullName>
    </submittedName>
</protein>
<dbReference type="PaxDb" id="4081-Solyc00g117650.1.1"/>
<reference evidence="1" key="2">
    <citation type="submission" date="2019-04" db="UniProtKB">
        <authorList>
            <consortium name="EnsemblPlants"/>
        </authorList>
    </citation>
    <scope>IDENTIFICATION</scope>
    <source>
        <strain evidence="1">cv. Heinz 1706</strain>
    </source>
</reference>
<dbReference type="Gramene" id="Solyc00g117650.1.1">
    <property type="protein sequence ID" value="Solyc00g117650.1.1.1.CDS"/>
    <property type="gene ID" value="Solyc00g117650.1"/>
</dbReference>
<keyword evidence="2" id="KW-1185">Reference proteome</keyword>
<accession>A0A494G9V8</accession>
<dbReference type="InParanoid" id="A0A494G9V8"/>
<reference evidence="1" key="1">
    <citation type="journal article" date="2012" name="Nature">
        <title>The tomato genome sequence provides insights into fleshy fruit evolution.</title>
        <authorList>
            <consortium name="Tomato Genome Consortium"/>
        </authorList>
    </citation>
    <scope>NUCLEOTIDE SEQUENCE [LARGE SCALE GENOMIC DNA]</scope>
    <source>
        <strain evidence="1">cv. Heinz 1706</strain>
    </source>
</reference>
<sequence length="81" mass="9259">MNMQDKYEKAMASIAEMQKRVVMAESMLEATLSYESGQSKALSSPRYNFLKHFRLCVKLSPLLVQIICYFLHNSPLQVLGT</sequence>
<dbReference type="Proteomes" id="UP000004994">
    <property type="component" value="Unassembled WGS sequence"/>
</dbReference>
<evidence type="ECO:0000313" key="2">
    <source>
        <dbReference type="Proteomes" id="UP000004994"/>
    </source>
</evidence>
<dbReference type="STRING" id="4081.A0A494G9V8"/>
<evidence type="ECO:0000313" key="1">
    <source>
        <dbReference type="EnsemblPlants" id="Solyc00g117650.1.1.1.CDS"/>
    </source>
</evidence>
<proteinExistence type="predicted"/>